<gene>
    <name evidence="5" type="ORF">HK100_007512</name>
</gene>
<dbReference type="InterPro" id="IPR056435">
    <property type="entry name" value="DPOD/Z_N"/>
</dbReference>
<evidence type="ECO:0000313" key="6">
    <source>
        <dbReference type="Proteomes" id="UP001211907"/>
    </source>
</evidence>
<comment type="catalytic activity">
    <reaction evidence="2">
        <text>DNA(n) + a 2'-deoxyribonucleoside 5'-triphosphate = DNA(n+1) + diphosphate</text>
        <dbReference type="Rhea" id="RHEA:22508"/>
        <dbReference type="Rhea" id="RHEA-COMP:17339"/>
        <dbReference type="Rhea" id="RHEA-COMP:17340"/>
        <dbReference type="ChEBI" id="CHEBI:33019"/>
        <dbReference type="ChEBI" id="CHEBI:61560"/>
        <dbReference type="ChEBI" id="CHEBI:173112"/>
        <dbReference type="EC" id="2.7.7.7"/>
    </reaction>
</comment>
<dbReference type="GO" id="GO:0008296">
    <property type="term" value="F:3'-5'-DNA exonuclease activity"/>
    <property type="evidence" value="ECO:0007669"/>
    <property type="project" value="TreeGrafter"/>
</dbReference>
<dbReference type="InterPro" id="IPR036397">
    <property type="entry name" value="RNaseH_sf"/>
</dbReference>
<name>A0AAD5SQA7_9FUNG</name>
<dbReference type="Gene3D" id="3.30.420.10">
    <property type="entry name" value="Ribonuclease H-like superfamily/Ribonuclease H"/>
    <property type="match status" value="1"/>
</dbReference>
<dbReference type="GO" id="GO:0045004">
    <property type="term" value="P:DNA replication proofreading"/>
    <property type="evidence" value="ECO:0007669"/>
    <property type="project" value="TreeGrafter"/>
</dbReference>
<feature type="domain" description="DNA polymerase delta/zeta catalytic subunit N-terminal" evidence="4">
    <location>
        <begin position="107"/>
        <end position="179"/>
    </location>
</feature>
<dbReference type="GO" id="GO:0006287">
    <property type="term" value="P:base-excision repair, gap-filling"/>
    <property type="evidence" value="ECO:0007669"/>
    <property type="project" value="TreeGrafter"/>
</dbReference>
<keyword evidence="6" id="KW-1185">Reference proteome</keyword>
<dbReference type="InterPro" id="IPR006133">
    <property type="entry name" value="DNA-dir_DNA_pol_B_exonuc"/>
</dbReference>
<comment type="caution">
    <text evidence="5">The sequence shown here is derived from an EMBL/GenBank/DDBJ whole genome shotgun (WGS) entry which is preliminary data.</text>
</comment>
<dbReference type="PANTHER" id="PTHR10322:SF23">
    <property type="entry name" value="DNA POLYMERASE DELTA CATALYTIC SUBUNIT"/>
    <property type="match status" value="1"/>
</dbReference>
<evidence type="ECO:0000313" key="5">
    <source>
        <dbReference type="EMBL" id="KAJ3090216.1"/>
    </source>
</evidence>
<dbReference type="PANTHER" id="PTHR10322">
    <property type="entry name" value="DNA POLYMERASE CATALYTIC SUBUNIT"/>
    <property type="match status" value="1"/>
</dbReference>
<dbReference type="GO" id="GO:0006297">
    <property type="term" value="P:nucleotide-excision repair, DNA gap filling"/>
    <property type="evidence" value="ECO:0007669"/>
    <property type="project" value="TreeGrafter"/>
</dbReference>
<sequence>MLRVMDVDNVKEPKVTLSKSQSQLSSQSRAVAGIGGLKRGASSLEPSAFEQHLNATSTTIAIFQQMDIDEYEGQTCFSNPEKLADMTILRLFGVTDAGVSAVCHVHGFLPYFYVPAPAGFTDRNLASFIETLDAALKRDSKRNLGRFVVDVRIVAKKSIFGYQGPQKTVFLQIFFHFAQQVAAARRLLEGGFVNFPDFGAIAFPTFESSLAFELRFMIDTKIRGASWVELQAGKYKIRTNQNTTSLAQIEVDVDYKDIISHEPEGDWSKIAPLRILSFDIECCGRKGVFPDAKEDSVIQIANLVTIQGSD</sequence>
<dbReference type="EMBL" id="JADGJH010003548">
    <property type="protein sequence ID" value="KAJ3090216.1"/>
    <property type="molecule type" value="Genomic_DNA"/>
</dbReference>
<evidence type="ECO:0000256" key="2">
    <source>
        <dbReference type="ARBA" id="ARBA00049244"/>
    </source>
</evidence>
<dbReference type="SUPFAM" id="SSF53098">
    <property type="entry name" value="Ribonuclease H-like"/>
    <property type="match status" value="1"/>
</dbReference>
<dbReference type="Proteomes" id="UP001211907">
    <property type="component" value="Unassembled WGS sequence"/>
</dbReference>
<dbReference type="AlphaFoldDB" id="A0AAD5SQA7"/>
<dbReference type="GO" id="GO:0003676">
    <property type="term" value="F:nucleic acid binding"/>
    <property type="evidence" value="ECO:0007669"/>
    <property type="project" value="InterPro"/>
</dbReference>
<dbReference type="Pfam" id="PF24055">
    <property type="entry name" value="POL3_N"/>
    <property type="match status" value="1"/>
</dbReference>
<dbReference type="Gene3D" id="2.40.50.730">
    <property type="match status" value="2"/>
</dbReference>
<dbReference type="InterPro" id="IPR012337">
    <property type="entry name" value="RNaseH-like_sf"/>
</dbReference>
<evidence type="ECO:0000259" key="3">
    <source>
        <dbReference type="Pfam" id="PF03104"/>
    </source>
</evidence>
<dbReference type="GO" id="GO:0043625">
    <property type="term" value="C:delta DNA polymerase complex"/>
    <property type="evidence" value="ECO:0007669"/>
    <property type="project" value="TreeGrafter"/>
</dbReference>
<protein>
    <recommendedName>
        <fullName evidence="1">DNA polymerase delta catalytic subunit</fullName>
    </recommendedName>
</protein>
<evidence type="ECO:0000259" key="4">
    <source>
        <dbReference type="Pfam" id="PF24055"/>
    </source>
</evidence>
<accession>A0AAD5SQA7</accession>
<organism evidence="5 6">
    <name type="scientific">Physocladia obscura</name>
    <dbReference type="NCBI Taxonomy" id="109957"/>
    <lineage>
        <taxon>Eukaryota</taxon>
        <taxon>Fungi</taxon>
        <taxon>Fungi incertae sedis</taxon>
        <taxon>Chytridiomycota</taxon>
        <taxon>Chytridiomycota incertae sedis</taxon>
        <taxon>Chytridiomycetes</taxon>
        <taxon>Chytridiales</taxon>
        <taxon>Chytriomycetaceae</taxon>
        <taxon>Physocladia</taxon>
    </lineage>
</organism>
<reference evidence="5" key="1">
    <citation type="submission" date="2020-05" db="EMBL/GenBank/DDBJ databases">
        <title>Phylogenomic resolution of chytrid fungi.</title>
        <authorList>
            <person name="Stajich J.E."/>
            <person name="Amses K."/>
            <person name="Simmons R."/>
            <person name="Seto K."/>
            <person name="Myers J."/>
            <person name="Bonds A."/>
            <person name="Quandt C.A."/>
            <person name="Barry K."/>
            <person name="Liu P."/>
            <person name="Grigoriev I."/>
            <person name="Longcore J.E."/>
            <person name="James T.Y."/>
        </authorList>
    </citation>
    <scope>NUCLEOTIDE SEQUENCE</scope>
    <source>
        <strain evidence="5">JEL0513</strain>
    </source>
</reference>
<dbReference type="InterPro" id="IPR050240">
    <property type="entry name" value="DNA_pol_type-B"/>
</dbReference>
<feature type="domain" description="DNA-directed DNA polymerase family B exonuclease" evidence="3">
    <location>
        <begin position="205"/>
        <end position="308"/>
    </location>
</feature>
<evidence type="ECO:0000256" key="1">
    <source>
        <dbReference type="ARBA" id="ARBA00024411"/>
    </source>
</evidence>
<dbReference type="Pfam" id="PF03104">
    <property type="entry name" value="DNA_pol_B_exo1"/>
    <property type="match status" value="1"/>
</dbReference>
<dbReference type="GO" id="GO:0003887">
    <property type="term" value="F:DNA-directed DNA polymerase activity"/>
    <property type="evidence" value="ECO:0007669"/>
    <property type="project" value="UniProtKB-EC"/>
</dbReference>
<proteinExistence type="predicted"/>